<feature type="compositionally biased region" description="Basic and acidic residues" evidence="1">
    <location>
        <begin position="36"/>
        <end position="51"/>
    </location>
</feature>
<dbReference type="EMBL" id="JARQWQ010000064">
    <property type="protein sequence ID" value="KAK2555251.1"/>
    <property type="molecule type" value="Genomic_DNA"/>
</dbReference>
<gene>
    <name evidence="2" type="ORF">P5673_023235</name>
</gene>
<comment type="caution">
    <text evidence="2">The sequence shown here is derived from an EMBL/GenBank/DDBJ whole genome shotgun (WGS) entry which is preliminary data.</text>
</comment>
<name>A0AAD9Q5V4_ACRCE</name>
<feature type="region of interest" description="Disordered" evidence="1">
    <location>
        <begin position="36"/>
        <end position="93"/>
    </location>
</feature>
<keyword evidence="3" id="KW-1185">Reference proteome</keyword>
<accession>A0AAD9Q5V4</accession>
<evidence type="ECO:0000256" key="1">
    <source>
        <dbReference type="SAM" id="MobiDB-lite"/>
    </source>
</evidence>
<organism evidence="2 3">
    <name type="scientific">Acropora cervicornis</name>
    <name type="common">Staghorn coral</name>
    <dbReference type="NCBI Taxonomy" id="6130"/>
    <lineage>
        <taxon>Eukaryota</taxon>
        <taxon>Metazoa</taxon>
        <taxon>Cnidaria</taxon>
        <taxon>Anthozoa</taxon>
        <taxon>Hexacorallia</taxon>
        <taxon>Scleractinia</taxon>
        <taxon>Astrocoeniina</taxon>
        <taxon>Acroporidae</taxon>
        <taxon>Acropora</taxon>
    </lineage>
</organism>
<evidence type="ECO:0000313" key="3">
    <source>
        <dbReference type="Proteomes" id="UP001249851"/>
    </source>
</evidence>
<evidence type="ECO:0000313" key="2">
    <source>
        <dbReference type="EMBL" id="KAK2555251.1"/>
    </source>
</evidence>
<proteinExistence type="predicted"/>
<sequence length="134" mass="15634">MANQVKYEEGASGIEVIQTELDILLEEIIEKEKDAKQRLELGVGDKKKKDENEELSAEDIRKQAMERMSQTAKRKEEEGSGDSSGVKKKKNRRSSNDLFQYFEEKLSKEYAFKPEKLALQTNRNEREHYSSRMK</sequence>
<reference evidence="2" key="2">
    <citation type="journal article" date="2023" name="Science">
        <title>Genomic signatures of disease resistance in endangered staghorn corals.</title>
        <authorList>
            <person name="Vollmer S.V."/>
            <person name="Selwyn J.D."/>
            <person name="Despard B.A."/>
            <person name="Roesel C.L."/>
        </authorList>
    </citation>
    <scope>NUCLEOTIDE SEQUENCE</scope>
    <source>
        <strain evidence="2">K2</strain>
    </source>
</reference>
<reference evidence="2" key="1">
    <citation type="journal article" date="2023" name="G3 (Bethesda)">
        <title>Whole genome assembly and annotation of the endangered Caribbean coral Acropora cervicornis.</title>
        <authorList>
            <person name="Selwyn J.D."/>
            <person name="Vollmer S.V."/>
        </authorList>
    </citation>
    <scope>NUCLEOTIDE SEQUENCE</scope>
    <source>
        <strain evidence="2">K2</strain>
    </source>
</reference>
<dbReference type="AlphaFoldDB" id="A0AAD9Q5V4"/>
<protein>
    <submittedName>
        <fullName evidence="2">Uncharacterized protein</fullName>
    </submittedName>
</protein>
<dbReference type="Proteomes" id="UP001249851">
    <property type="component" value="Unassembled WGS sequence"/>
</dbReference>